<evidence type="ECO:0000313" key="1">
    <source>
        <dbReference type="EMBL" id="QNH60741.1"/>
    </source>
</evidence>
<protein>
    <submittedName>
        <fullName evidence="1">Uncharacterized protein</fullName>
    </submittedName>
</protein>
<dbReference type="EMBL" id="CP060202">
    <property type="protein sequence ID" value="QNH60741.1"/>
    <property type="molecule type" value="Genomic_DNA"/>
</dbReference>
<dbReference type="KEGG" id="hsk:H4317_11115"/>
<organism evidence="1 2">
    <name type="scientific">Hymenobacter sediminicola</name>
    <dbReference type="NCBI Taxonomy" id="2761579"/>
    <lineage>
        <taxon>Bacteria</taxon>
        <taxon>Pseudomonadati</taxon>
        <taxon>Bacteroidota</taxon>
        <taxon>Cytophagia</taxon>
        <taxon>Cytophagales</taxon>
        <taxon>Hymenobacteraceae</taxon>
        <taxon>Hymenobacter</taxon>
    </lineage>
</organism>
<evidence type="ECO:0000313" key="2">
    <source>
        <dbReference type="Proteomes" id="UP000515489"/>
    </source>
</evidence>
<keyword evidence="2" id="KW-1185">Reference proteome</keyword>
<accession>A0A7G7W2Z8</accession>
<sequence>MAYPVEFPEQNAVLQKPANMTEEECRSLPILRKDGQCISVWKLTPEEMVSVNLTQSVVVGVLSGHTQPPIWIEAAAPAEAGELPEETQLQMNLVEELGTLGVRVFLFSDQLDEIEKKRGEKLLEYLKAALHTYKEATHK</sequence>
<reference evidence="1 2" key="1">
    <citation type="submission" date="2020-08" db="EMBL/GenBank/DDBJ databases">
        <title>Hymenobacter sp. S2-20-2 genome sequencing.</title>
        <authorList>
            <person name="Jin L."/>
        </authorList>
    </citation>
    <scope>NUCLEOTIDE SEQUENCE [LARGE SCALE GENOMIC DNA]</scope>
    <source>
        <strain evidence="1 2">S2-20-2</strain>
    </source>
</reference>
<proteinExistence type="predicted"/>
<name>A0A7G7W2Z8_9BACT</name>
<gene>
    <name evidence="1" type="ORF">H4317_11115</name>
</gene>
<dbReference type="AlphaFoldDB" id="A0A7G7W2Z8"/>
<dbReference type="Proteomes" id="UP000515489">
    <property type="component" value="Chromosome"/>
</dbReference>
<dbReference type="RefSeq" id="WP_185886672.1">
    <property type="nucleotide sequence ID" value="NZ_CP060202.1"/>
</dbReference>